<evidence type="ECO:0000313" key="6">
    <source>
        <dbReference type="EMBL" id="OXB54759.1"/>
    </source>
</evidence>
<organism evidence="6 7">
    <name type="scientific">Callipepla squamata</name>
    <name type="common">Scaled quail</name>
    <dbReference type="NCBI Taxonomy" id="9009"/>
    <lineage>
        <taxon>Eukaryota</taxon>
        <taxon>Metazoa</taxon>
        <taxon>Chordata</taxon>
        <taxon>Craniata</taxon>
        <taxon>Vertebrata</taxon>
        <taxon>Euteleostomi</taxon>
        <taxon>Archelosauria</taxon>
        <taxon>Archosauria</taxon>
        <taxon>Dinosauria</taxon>
        <taxon>Saurischia</taxon>
        <taxon>Theropoda</taxon>
        <taxon>Coelurosauria</taxon>
        <taxon>Aves</taxon>
        <taxon>Neognathae</taxon>
        <taxon>Galloanserae</taxon>
        <taxon>Galliformes</taxon>
        <taxon>Odontophoridae</taxon>
        <taxon>Callipepla</taxon>
    </lineage>
</organism>
<dbReference type="GO" id="GO:0005136">
    <property type="term" value="F:interleukin-4 receptor binding"/>
    <property type="evidence" value="ECO:0007669"/>
    <property type="project" value="InterPro"/>
</dbReference>
<evidence type="ECO:0000256" key="2">
    <source>
        <dbReference type="ARBA" id="ARBA00022936"/>
    </source>
</evidence>
<dbReference type="SMART" id="SM00190">
    <property type="entry name" value="IL4_13"/>
    <property type="match status" value="1"/>
</dbReference>
<dbReference type="EMBL" id="MCFN01000865">
    <property type="protein sequence ID" value="OXB54759.1"/>
    <property type="molecule type" value="Genomic_DNA"/>
</dbReference>
<dbReference type="InterPro" id="IPR009079">
    <property type="entry name" value="4_helix_cytokine-like_core"/>
</dbReference>
<evidence type="ECO:0000313" key="7">
    <source>
        <dbReference type="Proteomes" id="UP000198323"/>
    </source>
</evidence>
<dbReference type="Proteomes" id="UP000198323">
    <property type="component" value="Unassembled WGS sequence"/>
</dbReference>
<dbReference type="PANTHER" id="PTHR47401">
    <property type="entry name" value="INTERLEUKIN-4"/>
    <property type="match status" value="1"/>
</dbReference>
<keyword evidence="2" id="KW-0075">B-cell activation</keyword>
<dbReference type="GO" id="GO:0042113">
    <property type="term" value="P:B cell activation"/>
    <property type="evidence" value="ECO:0007669"/>
    <property type="project" value="UniProtKB-KW"/>
</dbReference>
<dbReference type="GO" id="GO:0005576">
    <property type="term" value="C:extracellular region"/>
    <property type="evidence" value="ECO:0007669"/>
    <property type="project" value="InterPro"/>
</dbReference>
<dbReference type="SUPFAM" id="SSF47266">
    <property type="entry name" value="4-helical cytokines"/>
    <property type="match status" value="1"/>
</dbReference>
<dbReference type="STRING" id="9009.A0A226MIA9"/>
<protein>
    <recommendedName>
        <fullName evidence="1">Interleukin-4</fullName>
    </recommendedName>
    <alternativeName>
        <fullName evidence="4">B-cell stimulatory factor 1</fullName>
    </alternativeName>
    <alternativeName>
        <fullName evidence="3">Lymphocyte stimulatory factor 1</fullName>
    </alternativeName>
</protein>
<evidence type="ECO:0000256" key="4">
    <source>
        <dbReference type="ARBA" id="ARBA00031287"/>
    </source>
</evidence>
<keyword evidence="5" id="KW-0732">Signal</keyword>
<dbReference type="AlphaFoldDB" id="A0A226MIA9"/>
<dbReference type="OrthoDB" id="9162144at2759"/>
<keyword evidence="7" id="KW-1185">Reference proteome</keyword>
<reference evidence="6 7" key="1">
    <citation type="submission" date="2016-07" db="EMBL/GenBank/DDBJ databases">
        <title>Disparate Historic Effective Population Sizes Predicted by Modern Levels of Genome Diversity for the Scaled Quail (Callipepla squamata) and the Northern Bobwhite (Colinus virginianus): Inferences from First and Second Generation Draft Genome Assemblies for Sympatric New World Quail.</title>
        <authorList>
            <person name="Oldeschulte D.L."/>
            <person name="Halley Y.A."/>
            <person name="Bhattarai E.K."/>
            <person name="Brashear W.A."/>
            <person name="Hill J."/>
            <person name="Metz R.P."/>
            <person name="Johnson C.D."/>
            <person name="Rollins D."/>
            <person name="Peterson M.J."/>
            <person name="Bickhart D.M."/>
            <person name="Decker J.E."/>
            <person name="Seabury C.M."/>
        </authorList>
    </citation>
    <scope>NUCLEOTIDE SEQUENCE [LARGE SCALE GENOMIC DNA]</scope>
    <source>
        <strain evidence="6 7">Texas</strain>
        <tissue evidence="6">Leg muscle</tissue>
    </source>
</reference>
<dbReference type="Gene3D" id="1.20.1250.10">
    <property type="match status" value="1"/>
</dbReference>
<gene>
    <name evidence="6" type="ORF">ASZ78_005822</name>
</gene>
<comment type="caution">
    <text evidence="6">The sequence shown here is derived from an EMBL/GenBank/DDBJ whole genome shotgun (WGS) entry which is preliminary data.</text>
</comment>
<dbReference type="GO" id="GO:0006955">
    <property type="term" value="P:immune response"/>
    <property type="evidence" value="ECO:0007669"/>
    <property type="project" value="InterPro"/>
</dbReference>
<dbReference type="PANTHER" id="PTHR47401:SF1">
    <property type="entry name" value="INTERLEUKIN-4"/>
    <property type="match status" value="1"/>
</dbReference>
<evidence type="ECO:0000256" key="3">
    <source>
        <dbReference type="ARBA" id="ARBA00030247"/>
    </source>
</evidence>
<accession>A0A226MIA9</accession>
<evidence type="ECO:0000256" key="5">
    <source>
        <dbReference type="SAM" id="SignalP"/>
    </source>
</evidence>
<dbReference type="Pfam" id="PF00727">
    <property type="entry name" value="IL4"/>
    <property type="match status" value="1"/>
</dbReference>
<sequence length="155" mass="17075">MSSSLPILLLLLVLLGGPGAASTLRSQPPLLLKESIQMIAKNIQKEASCVKLNVTDIFAGSETNNRTELLCKASMVVRESQHCHKDLQGLFLNMYQLVNADSTSLKENQGRHPDITLPSQAPCPVAAGNTTSMAKFLEDLHRFLQQLMKENWPSF</sequence>
<dbReference type="InterPro" id="IPR002354">
    <property type="entry name" value="IL-4"/>
</dbReference>
<name>A0A226MIA9_CALSU</name>
<dbReference type="GO" id="GO:0008083">
    <property type="term" value="F:growth factor activity"/>
    <property type="evidence" value="ECO:0007669"/>
    <property type="project" value="InterPro"/>
</dbReference>
<proteinExistence type="predicted"/>
<dbReference type="InterPro" id="IPR001325">
    <property type="entry name" value="IL-4/IL-13"/>
</dbReference>
<feature type="signal peptide" evidence="5">
    <location>
        <begin position="1"/>
        <end position="21"/>
    </location>
</feature>
<feature type="chain" id="PRO_5012149660" description="Interleukin-4" evidence="5">
    <location>
        <begin position="22"/>
        <end position="155"/>
    </location>
</feature>
<evidence type="ECO:0000256" key="1">
    <source>
        <dbReference type="ARBA" id="ARBA00019467"/>
    </source>
</evidence>